<organism evidence="1 2">
    <name type="scientific">Phocaeicola vulgatus</name>
    <name type="common">Bacteroides vulgatus</name>
    <dbReference type="NCBI Taxonomy" id="821"/>
    <lineage>
        <taxon>Bacteria</taxon>
        <taxon>Pseudomonadati</taxon>
        <taxon>Bacteroidota</taxon>
        <taxon>Bacteroidia</taxon>
        <taxon>Bacteroidales</taxon>
        <taxon>Bacteroidaceae</taxon>
        <taxon>Phocaeicola</taxon>
    </lineage>
</organism>
<gene>
    <name evidence="1" type="ORF">L0N01_08320</name>
</gene>
<dbReference type="Proteomes" id="UP001200843">
    <property type="component" value="Unassembled WGS sequence"/>
</dbReference>
<comment type="caution">
    <text evidence="1">The sequence shown here is derived from an EMBL/GenBank/DDBJ whole genome shotgun (WGS) entry which is preliminary data.</text>
</comment>
<protein>
    <recommendedName>
        <fullName evidence="3">DUF433 domain-containing protein</fullName>
    </recommendedName>
</protein>
<dbReference type="EMBL" id="JAKNGO010000015">
    <property type="protein sequence ID" value="MCG4688606.1"/>
    <property type="molecule type" value="Genomic_DNA"/>
</dbReference>
<evidence type="ECO:0008006" key="3">
    <source>
        <dbReference type="Google" id="ProtNLM"/>
    </source>
</evidence>
<accession>A0AAW5BG56</accession>
<name>A0AAW5BG56_PHOVU</name>
<dbReference type="AlphaFoldDB" id="A0AAW5BG56"/>
<sequence length="49" mass="5298">MKNKLLNQNPSHPENIMLAGIVPVRATGRVMHEGTTIGQVVHAANEIPL</sequence>
<evidence type="ECO:0000313" key="2">
    <source>
        <dbReference type="Proteomes" id="UP001200843"/>
    </source>
</evidence>
<dbReference type="RefSeq" id="WP_004289382.1">
    <property type="nucleotide sequence ID" value="NZ_CAXSNX010000013.1"/>
</dbReference>
<dbReference type="GeneID" id="93070202"/>
<reference evidence="1" key="1">
    <citation type="submission" date="2022-01" db="EMBL/GenBank/DDBJ databases">
        <title>Collection of gut derived symbiotic bacterial strains cultured from healthy donors.</title>
        <authorList>
            <person name="Lin H."/>
            <person name="Kohout C."/>
            <person name="Waligurski E."/>
            <person name="Pamer E.G."/>
        </authorList>
    </citation>
    <scope>NUCLEOTIDE SEQUENCE</scope>
    <source>
        <strain evidence="1">DFI.6.72</strain>
    </source>
</reference>
<proteinExistence type="predicted"/>
<evidence type="ECO:0000313" key="1">
    <source>
        <dbReference type="EMBL" id="MCG4688606.1"/>
    </source>
</evidence>